<dbReference type="SMART" id="SM00046">
    <property type="entry name" value="DAGKc"/>
    <property type="match status" value="1"/>
</dbReference>
<feature type="domain" description="DAGKc" evidence="7">
    <location>
        <begin position="147"/>
        <end position="291"/>
    </location>
</feature>
<keyword evidence="4" id="KW-0067">ATP-binding</keyword>
<dbReference type="Pfam" id="PF00781">
    <property type="entry name" value="DAGK_cat"/>
    <property type="match status" value="1"/>
</dbReference>
<dbReference type="AlphaFoldDB" id="A0A9W6ZJ43"/>
<feature type="transmembrane region" description="Helical" evidence="6">
    <location>
        <begin position="64"/>
        <end position="85"/>
    </location>
</feature>
<organism evidence="8 9">
    <name type="scientific">Triparma laevis f. longispina</name>
    <dbReference type="NCBI Taxonomy" id="1714387"/>
    <lineage>
        <taxon>Eukaryota</taxon>
        <taxon>Sar</taxon>
        <taxon>Stramenopiles</taxon>
        <taxon>Ochrophyta</taxon>
        <taxon>Bolidophyceae</taxon>
        <taxon>Parmales</taxon>
        <taxon>Triparmaceae</taxon>
        <taxon>Triparma</taxon>
    </lineage>
</organism>
<evidence type="ECO:0000259" key="7">
    <source>
        <dbReference type="PROSITE" id="PS50146"/>
    </source>
</evidence>
<dbReference type="SUPFAM" id="SSF111331">
    <property type="entry name" value="NAD kinase/diacylglycerol kinase-like"/>
    <property type="match status" value="1"/>
</dbReference>
<dbReference type="InterPro" id="IPR016064">
    <property type="entry name" value="NAD/diacylglycerol_kinase_sf"/>
</dbReference>
<dbReference type="EMBL" id="BRXW01000445">
    <property type="protein sequence ID" value="GMH55454.1"/>
    <property type="molecule type" value="Genomic_DNA"/>
</dbReference>
<keyword evidence="3" id="KW-0418">Kinase</keyword>
<evidence type="ECO:0000313" key="9">
    <source>
        <dbReference type="Proteomes" id="UP001165122"/>
    </source>
</evidence>
<evidence type="ECO:0000256" key="4">
    <source>
        <dbReference type="ARBA" id="ARBA00022840"/>
    </source>
</evidence>
<comment type="caution">
    <text evidence="8">The sequence shown here is derived from an EMBL/GenBank/DDBJ whole genome shotgun (WGS) entry which is preliminary data.</text>
</comment>
<gene>
    <name evidence="8" type="ORF">TrLO_g4755</name>
</gene>
<dbReference type="InterPro" id="IPR050187">
    <property type="entry name" value="Lipid_Phosphate_FormReg"/>
</dbReference>
<evidence type="ECO:0000256" key="2">
    <source>
        <dbReference type="ARBA" id="ARBA00022741"/>
    </source>
</evidence>
<name>A0A9W6ZJ43_9STRA</name>
<keyword evidence="9" id="KW-1185">Reference proteome</keyword>
<evidence type="ECO:0000313" key="8">
    <source>
        <dbReference type="EMBL" id="GMH55454.1"/>
    </source>
</evidence>
<dbReference type="InterPro" id="IPR017438">
    <property type="entry name" value="ATP-NAD_kinase_N"/>
</dbReference>
<evidence type="ECO:0000256" key="5">
    <source>
        <dbReference type="SAM" id="MobiDB-lite"/>
    </source>
</evidence>
<evidence type="ECO:0000256" key="3">
    <source>
        <dbReference type="ARBA" id="ARBA00022777"/>
    </source>
</evidence>
<proteinExistence type="predicted"/>
<protein>
    <recommendedName>
        <fullName evidence="7">DAGKc domain-containing protein</fullName>
    </recommendedName>
</protein>
<dbReference type="GO" id="GO:0006665">
    <property type="term" value="P:sphingolipid metabolic process"/>
    <property type="evidence" value="ECO:0007669"/>
    <property type="project" value="TreeGrafter"/>
</dbReference>
<dbReference type="OrthoDB" id="3853857at2759"/>
<dbReference type="GO" id="GO:0016020">
    <property type="term" value="C:membrane"/>
    <property type="evidence" value="ECO:0007669"/>
    <property type="project" value="GOC"/>
</dbReference>
<sequence length="477" mass="52396">MKKAGASVSPAPGSSSSDISPLFKDESFKVNDKSREELLTEDNIMLLSDEGIRLPKMLDGLSQFTSYLFLWLLFSLVTPIIFLITSGNMFGLPWWTLFPVGYVLLHGTSFGTFIWRGVIFIPPPYKLTRIFRAGETRGADNVGIENNKVEHIVVITNGKAGPDGGKRKDVKFEKCKDIWLAKNIQITQIPTTHRNHAYELVRDMDMTGVDVVVCVGGDGTIHEVINGWCAREDKHEGTRFGFIPGGSGNNVSRTLGTINVEKAARWCTGGSAKDGGGDCMNFDCIKVVSKTSTICSINTLCFGLIGDIGVIAEELRICGPSRYENTAFVKLLAGYKQHIVITFEFEDGRIEVIDQFYLSCFLNATQYFGKGHRVCPEAMLDNGTADFIGLKSGIATRGELLAALTQAKSGAHLSNPKTQHIRGIRAAHFRFDSPGIFNIDGEAMRHDGEVFLKVFKGHCKVMADRETMCGGDVKSVK</sequence>
<dbReference type="PANTHER" id="PTHR12358:SF54">
    <property type="entry name" value="SPHINGOSINE KINASE RELATED PROTEIN"/>
    <property type="match status" value="1"/>
</dbReference>
<feature type="region of interest" description="Disordered" evidence="5">
    <location>
        <begin position="1"/>
        <end position="20"/>
    </location>
</feature>
<dbReference type="Gene3D" id="2.60.200.40">
    <property type="match status" value="1"/>
</dbReference>
<feature type="transmembrane region" description="Helical" evidence="6">
    <location>
        <begin position="97"/>
        <end position="119"/>
    </location>
</feature>
<dbReference type="Proteomes" id="UP001165122">
    <property type="component" value="Unassembled WGS sequence"/>
</dbReference>
<dbReference type="Pfam" id="PF19279">
    <property type="entry name" value="YegS_C"/>
    <property type="match status" value="1"/>
</dbReference>
<evidence type="ECO:0000256" key="6">
    <source>
        <dbReference type="SAM" id="Phobius"/>
    </source>
</evidence>
<dbReference type="PANTHER" id="PTHR12358">
    <property type="entry name" value="SPHINGOSINE KINASE"/>
    <property type="match status" value="1"/>
</dbReference>
<keyword evidence="1" id="KW-0808">Transferase</keyword>
<reference evidence="9" key="1">
    <citation type="journal article" date="2023" name="Commun. Biol.">
        <title>Genome analysis of Parmales, the sister group of diatoms, reveals the evolutionary specialization of diatoms from phago-mixotrophs to photoautotrophs.</title>
        <authorList>
            <person name="Ban H."/>
            <person name="Sato S."/>
            <person name="Yoshikawa S."/>
            <person name="Yamada K."/>
            <person name="Nakamura Y."/>
            <person name="Ichinomiya M."/>
            <person name="Sato N."/>
            <person name="Blanc-Mathieu R."/>
            <person name="Endo H."/>
            <person name="Kuwata A."/>
            <person name="Ogata H."/>
        </authorList>
    </citation>
    <scope>NUCLEOTIDE SEQUENCE [LARGE SCALE GENOMIC DNA]</scope>
    <source>
        <strain evidence="9">NIES 3700</strain>
    </source>
</reference>
<evidence type="ECO:0000256" key="1">
    <source>
        <dbReference type="ARBA" id="ARBA00022679"/>
    </source>
</evidence>
<dbReference type="PROSITE" id="PS50146">
    <property type="entry name" value="DAGK"/>
    <property type="match status" value="1"/>
</dbReference>
<dbReference type="InterPro" id="IPR001206">
    <property type="entry name" value="Diacylglycerol_kinase_cat_dom"/>
</dbReference>
<keyword evidence="6" id="KW-0812">Transmembrane</keyword>
<keyword evidence="6" id="KW-0472">Membrane</keyword>
<dbReference type="GO" id="GO:0005524">
    <property type="term" value="F:ATP binding"/>
    <property type="evidence" value="ECO:0007669"/>
    <property type="project" value="UniProtKB-KW"/>
</dbReference>
<dbReference type="Gene3D" id="3.40.50.10330">
    <property type="entry name" value="Probable inorganic polyphosphate/atp-NAD kinase, domain 1"/>
    <property type="match status" value="1"/>
</dbReference>
<dbReference type="InterPro" id="IPR045540">
    <property type="entry name" value="YegS/DAGK_C"/>
</dbReference>
<keyword evidence="2" id="KW-0547">Nucleotide-binding</keyword>
<accession>A0A9W6ZJ43</accession>
<keyword evidence="6" id="KW-1133">Transmembrane helix</keyword>
<dbReference type="GO" id="GO:0001727">
    <property type="term" value="F:lipid kinase activity"/>
    <property type="evidence" value="ECO:0007669"/>
    <property type="project" value="TreeGrafter"/>
</dbReference>